<protein>
    <submittedName>
        <fullName evidence="1">Uncharacterized protein</fullName>
    </submittedName>
</protein>
<dbReference type="RefSeq" id="WP_153532775.1">
    <property type="nucleotide sequence ID" value="NZ_WEGH01000002.1"/>
</dbReference>
<evidence type="ECO:0000313" key="2">
    <source>
        <dbReference type="Proteomes" id="UP000487268"/>
    </source>
</evidence>
<proteinExistence type="predicted"/>
<accession>A0A7K0BTP7</accession>
<reference evidence="1 2" key="1">
    <citation type="submission" date="2019-10" db="EMBL/GenBank/DDBJ databases">
        <title>Actinomadura rubteroloni sp. nov. and Actinomadura macrotermitis sp. nov., isolated from the gut of fungus growing-termite Macrotermes natalensis.</title>
        <authorList>
            <person name="Benndorf R."/>
            <person name="Martin K."/>
            <person name="Kuefner M."/>
            <person name="De Beer W."/>
            <person name="Kaster A.-K."/>
            <person name="Vollmers J."/>
            <person name="Poulsen M."/>
            <person name="Beemelmanns C."/>
        </authorList>
    </citation>
    <scope>NUCLEOTIDE SEQUENCE [LARGE SCALE GENOMIC DNA]</scope>
    <source>
        <strain evidence="1 2">RB68</strain>
    </source>
</reference>
<organism evidence="1 2">
    <name type="scientific">Actinomadura macrotermitis</name>
    <dbReference type="NCBI Taxonomy" id="2585200"/>
    <lineage>
        <taxon>Bacteria</taxon>
        <taxon>Bacillati</taxon>
        <taxon>Actinomycetota</taxon>
        <taxon>Actinomycetes</taxon>
        <taxon>Streptosporangiales</taxon>
        <taxon>Thermomonosporaceae</taxon>
        <taxon>Actinomadura</taxon>
    </lineage>
</organism>
<comment type="caution">
    <text evidence="1">The sequence shown here is derived from an EMBL/GenBank/DDBJ whole genome shotgun (WGS) entry which is preliminary data.</text>
</comment>
<gene>
    <name evidence="1" type="ORF">ACRB68_26230</name>
</gene>
<dbReference type="AlphaFoldDB" id="A0A7K0BTP7"/>
<name>A0A7K0BTP7_9ACTN</name>
<sequence>MNPEEADAKVQLACTRYLKAKEEADAALGDLFAAYAAAVEAGRTVEELAENSPLSAADIRTGLRA</sequence>
<keyword evidence="2" id="KW-1185">Reference proteome</keyword>
<dbReference type="EMBL" id="WEGH01000002">
    <property type="protein sequence ID" value="MQY04568.1"/>
    <property type="molecule type" value="Genomic_DNA"/>
</dbReference>
<evidence type="ECO:0000313" key="1">
    <source>
        <dbReference type="EMBL" id="MQY04568.1"/>
    </source>
</evidence>
<dbReference type="Proteomes" id="UP000487268">
    <property type="component" value="Unassembled WGS sequence"/>
</dbReference>